<dbReference type="GO" id="GO:0015031">
    <property type="term" value="P:protein transport"/>
    <property type="evidence" value="ECO:0007669"/>
    <property type="project" value="TreeGrafter"/>
</dbReference>
<keyword evidence="3" id="KW-0344">Guanine-nucleotide releasing factor</keyword>
<dbReference type="GO" id="GO:0031267">
    <property type="term" value="F:small GTPase binding"/>
    <property type="evidence" value="ECO:0007669"/>
    <property type="project" value="TreeGrafter"/>
</dbReference>
<comment type="similarity">
    <text evidence="2">Belongs to the DENND10 family.</text>
</comment>
<comment type="subcellular location">
    <subcellularLocation>
        <location evidence="1">Late endosome</location>
    </subcellularLocation>
</comment>
<dbReference type="PROSITE" id="PS50211">
    <property type="entry name" value="DENN"/>
    <property type="match status" value="1"/>
</dbReference>
<evidence type="ECO:0000256" key="4">
    <source>
        <dbReference type="ARBA" id="ARBA00022753"/>
    </source>
</evidence>
<evidence type="ECO:0000259" key="5">
    <source>
        <dbReference type="PROSITE" id="PS50211"/>
    </source>
</evidence>
<dbReference type="AlphaFoldDB" id="A0A8T0FNX0"/>
<evidence type="ECO:0000313" key="7">
    <source>
        <dbReference type="Proteomes" id="UP000807504"/>
    </source>
</evidence>
<evidence type="ECO:0000256" key="3">
    <source>
        <dbReference type="ARBA" id="ARBA00022658"/>
    </source>
</evidence>
<dbReference type="EMBL" id="JABXBU010000011">
    <property type="protein sequence ID" value="KAF8791150.1"/>
    <property type="molecule type" value="Genomic_DNA"/>
</dbReference>
<proteinExistence type="inferred from homology"/>
<name>A0A8T0FNX0_ARGBR</name>
<dbReference type="Proteomes" id="UP000807504">
    <property type="component" value="Unassembled WGS sequence"/>
</dbReference>
<protein>
    <submittedName>
        <fullName evidence="6">DENN domain-containing protein 10</fullName>
    </submittedName>
</protein>
<dbReference type="Pfam" id="PF08616">
    <property type="entry name" value="SPA"/>
    <property type="match status" value="1"/>
</dbReference>
<keyword evidence="7" id="KW-1185">Reference proteome</keyword>
<sequence length="356" mass="40846">MACISELLSAGIIEKDINNDVLWTWAYPSISSEYKTLIINKCGLGNGLGLSHGHHLVSFCYYHHHQSWFYLHLTDVFELPNLLRVKQFVLVLQARDFNPEKYESLSRILSKTYSETGNPANMLQLYLSVLVKGTCSTEDNGTFTVKQFDKVSIFSCVPAKDVVKLFGLESILIYTALLLRKRIVVYHHNLDSLLWFVRALPAFMWHRHDWSIIYPYMQLTNTEISELLSLPNYVAGFRDAAVEGRTELYDVFVNLPAIEITVAAHAKEMFAMTKTHKEIAVFMTRQAENPDLNEKLFIKEVANKTNELLRSLRNLAVKNEFGQNVIKLEELKKNKFAPALENFLWNLATAEGYTDI</sequence>
<dbReference type="PANTHER" id="PTHR28544">
    <property type="entry name" value="PROTEIN FAM45A-RELATED"/>
    <property type="match status" value="1"/>
</dbReference>
<accession>A0A8T0FNX0</accession>
<evidence type="ECO:0000256" key="1">
    <source>
        <dbReference type="ARBA" id="ARBA00004603"/>
    </source>
</evidence>
<reference evidence="6" key="2">
    <citation type="submission" date="2020-06" db="EMBL/GenBank/DDBJ databases">
        <authorList>
            <person name="Sheffer M."/>
        </authorList>
    </citation>
    <scope>NUCLEOTIDE SEQUENCE</scope>
</reference>
<evidence type="ECO:0000256" key="2">
    <source>
        <dbReference type="ARBA" id="ARBA00008641"/>
    </source>
</evidence>
<dbReference type="OMA" id="HKDIAMF"/>
<dbReference type="GO" id="GO:0005770">
    <property type="term" value="C:late endosome"/>
    <property type="evidence" value="ECO:0007669"/>
    <property type="project" value="UniProtKB-SubCell"/>
</dbReference>
<feature type="domain" description="UDENN" evidence="5">
    <location>
        <begin position="1"/>
        <end position="356"/>
    </location>
</feature>
<dbReference type="GO" id="GO:2000641">
    <property type="term" value="P:regulation of early endosome to late endosome transport"/>
    <property type="evidence" value="ECO:0007669"/>
    <property type="project" value="TreeGrafter"/>
</dbReference>
<keyword evidence="4" id="KW-0967">Endosome</keyword>
<reference evidence="6" key="1">
    <citation type="journal article" date="2020" name="bioRxiv">
        <title>Chromosome-level reference genome of the European wasp spider Argiope bruennichi: a resource for studies on range expansion and evolutionary adaptation.</title>
        <authorList>
            <person name="Sheffer M.M."/>
            <person name="Hoppe A."/>
            <person name="Krehenwinkel H."/>
            <person name="Uhl G."/>
            <person name="Kuss A.W."/>
            <person name="Jensen L."/>
            <person name="Jensen C."/>
            <person name="Gillespie R.G."/>
            <person name="Hoff K.J."/>
            <person name="Prost S."/>
        </authorList>
    </citation>
    <scope>NUCLEOTIDE SEQUENCE</scope>
</reference>
<gene>
    <name evidence="6" type="ORF">HNY73_006068</name>
</gene>
<dbReference type="GO" id="GO:0005085">
    <property type="term" value="F:guanyl-nucleotide exchange factor activity"/>
    <property type="evidence" value="ECO:0007669"/>
    <property type="project" value="UniProtKB-KW"/>
</dbReference>
<dbReference type="InterPro" id="IPR037516">
    <property type="entry name" value="Tripartite_DENN"/>
</dbReference>
<dbReference type="PANTHER" id="PTHR28544:SF1">
    <property type="entry name" value="DENN DOMAIN-CONTAINING PROTEIN 10-RELATED"/>
    <property type="match status" value="1"/>
</dbReference>
<organism evidence="6 7">
    <name type="scientific">Argiope bruennichi</name>
    <name type="common">Wasp spider</name>
    <name type="synonym">Aranea bruennichi</name>
    <dbReference type="NCBI Taxonomy" id="94029"/>
    <lineage>
        <taxon>Eukaryota</taxon>
        <taxon>Metazoa</taxon>
        <taxon>Ecdysozoa</taxon>
        <taxon>Arthropoda</taxon>
        <taxon>Chelicerata</taxon>
        <taxon>Arachnida</taxon>
        <taxon>Araneae</taxon>
        <taxon>Araneomorphae</taxon>
        <taxon>Entelegynae</taxon>
        <taxon>Araneoidea</taxon>
        <taxon>Araneidae</taxon>
        <taxon>Argiope</taxon>
    </lineage>
</organism>
<dbReference type="OrthoDB" id="66409at2759"/>
<dbReference type="InterPro" id="IPR042431">
    <property type="entry name" value="FAM45"/>
</dbReference>
<evidence type="ECO:0000313" key="6">
    <source>
        <dbReference type="EMBL" id="KAF8791150.1"/>
    </source>
</evidence>
<comment type="caution">
    <text evidence="6">The sequence shown here is derived from an EMBL/GenBank/DDBJ whole genome shotgun (WGS) entry which is preliminary data.</text>
</comment>